<dbReference type="WBParaSite" id="jg22283">
    <property type="protein sequence ID" value="jg22283"/>
    <property type="gene ID" value="jg22283"/>
</dbReference>
<dbReference type="InterPro" id="IPR013083">
    <property type="entry name" value="Znf_RING/FYVE/PHD"/>
</dbReference>
<feature type="domain" description="Ubiquitin-like" evidence="5">
    <location>
        <begin position="72"/>
        <end position="148"/>
    </location>
</feature>
<dbReference type="SMART" id="SM00184">
    <property type="entry name" value="RING"/>
    <property type="match status" value="1"/>
</dbReference>
<keyword evidence="3" id="KW-0862">Zinc</keyword>
<dbReference type="Pfam" id="PF00240">
    <property type="entry name" value="ubiquitin"/>
    <property type="match status" value="1"/>
</dbReference>
<dbReference type="Pfam" id="PF13923">
    <property type="entry name" value="zf-C3HC4_2"/>
    <property type="match status" value="1"/>
</dbReference>
<reference evidence="8" key="1">
    <citation type="submission" date="2022-11" db="UniProtKB">
        <authorList>
            <consortium name="WormBaseParasite"/>
        </authorList>
    </citation>
    <scope>IDENTIFICATION</scope>
</reference>
<dbReference type="InterPro" id="IPR019954">
    <property type="entry name" value="Ubiquitin_CS"/>
</dbReference>
<evidence type="ECO:0000256" key="1">
    <source>
        <dbReference type="ARBA" id="ARBA00022723"/>
    </source>
</evidence>
<proteinExistence type="predicted"/>
<dbReference type="InterPro" id="IPR029071">
    <property type="entry name" value="Ubiquitin-like_domsf"/>
</dbReference>
<protein>
    <submittedName>
        <fullName evidence="8">Ubiquitin</fullName>
    </submittedName>
</protein>
<dbReference type="InterPro" id="IPR019956">
    <property type="entry name" value="Ubiquitin_dom"/>
</dbReference>
<evidence type="ECO:0000259" key="5">
    <source>
        <dbReference type="PROSITE" id="PS50053"/>
    </source>
</evidence>
<evidence type="ECO:0000313" key="8">
    <source>
        <dbReference type="WBParaSite" id="jg22283"/>
    </source>
</evidence>
<dbReference type="Proteomes" id="UP000887574">
    <property type="component" value="Unplaced"/>
</dbReference>
<dbReference type="Gene3D" id="3.10.20.90">
    <property type="entry name" value="Phosphatidylinositol 3-kinase Catalytic Subunit, Chain A, domain 1"/>
    <property type="match status" value="1"/>
</dbReference>
<dbReference type="SUPFAM" id="SSF57850">
    <property type="entry name" value="RING/U-box"/>
    <property type="match status" value="1"/>
</dbReference>
<accession>A0A915DRX9</accession>
<dbReference type="FunFam" id="3.10.20.90:FF:000211">
    <property type="entry name" value="Polyubiquitin 9"/>
    <property type="match status" value="1"/>
</dbReference>
<dbReference type="InterPro" id="IPR017907">
    <property type="entry name" value="Znf_RING_CS"/>
</dbReference>
<dbReference type="InterPro" id="IPR001841">
    <property type="entry name" value="Znf_RING"/>
</dbReference>
<evidence type="ECO:0000259" key="6">
    <source>
        <dbReference type="PROSITE" id="PS50089"/>
    </source>
</evidence>
<dbReference type="SUPFAM" id="SSF54236">
    <property type="entry name" value="Ubiquitin-like"/>
    <property type="match status" value="1"/>
</dbReference>
<keyword evidence="2 4" id="KW-0863">Zinc-finger</keyword>
<evidence type="ECO:0000256" key="3">
    <source>
        <dbReference type="ARBA" id="ARBA00022833"/>
    </source>
</evidence>
<evidence type="ECO:0000256" key="4">
    <source>
        <dbReference type="PROSITE-ProRule" id="PRU00175"/>
    </source>
</evidence>
<name>A0A915DRX9_9BILA</name>
<dbReference type="PROSITE" id="PS00518">
    <property type="entry name" value="ZF_RING_1"/>
    <property type="match status" value="1"/>
</dbReference>
<dbReference type="PROSITE" id="PS50053">
    <property type="entry name" value="UBIQUITIN_2"/>
    <property type="match status" value="1"/>
</dbReference>
<dbReference type="AlphaFoldDB" id="A0A915DRX9"/>
<dbReference type="PROSITE" id="PS00299">
    <property type="entry name" value="UBIQUITIN_1"/>
    <property type="match status" value="1"/>
</dbReference>
<sequence length="158" mass="17483">MNYSIQCYICREAAEDAVTSECGHGYCSNCINTWLNQSALCPVCKATISKNQLRKCYVQVLVGDPIISTQNFQIFVKTLTGQSLSIDNAHVSDSIRSVKEKIEKATGMPQSEQRLIFSGKQLEDNKSLSDYGFNNGSVIHLVGRLRGGLCFYEVTRGS</sequence>
<keyword evidence="1" id="KW-0479">Metal-binding</keyword>
<dbReference type="PANTHER" id="PTHR10666">
    <property type="entry name" value="UBIQUITIN"/>
    <property type="match status" value="1"/>
</dbReference>
<feature type="domain" description="RING-type" evidence="6">
    <location>
        <begin position="7"/>
        <end position="45"/>
    </location>
</feature>
<dbReference type="InterPro" id="IPR000626">
    <property type="entry name" value="Ubiquitin-like_dom"/>
</dbReference>
<dbReference type="SMART" id="SM00213">
    <property type="entry name" value="UBQ"/>
    <property type="match status" value="1"/>
</dbReference>
<dbReference type="InterPro" id="IPR050158">
    <property type="entry name" value="Ubiquitin_ubiquitin-like"/>
</dbReference>
<dbReference type="Gene3D" id="3.30.40.10">
    <property type="entry name" value="Zinc/RING finger domain, C3HC4 (zinc finger)"/>
    <property type="match status" value="1"/>
</dbReference>
<dbReference type="PRINTS" id="PR00348">
    <property type="entry name" value="UBIQUITIN"/>
</dbReference>
<dbReference type="GO" id="GO:0008270">
    <property type="term" value="F:zinc ion binding"/>
    <property type="evidence" value="ECO:0007669"/>
    <property type="project" value="UniProtKB-KW"/>
</dbReference>
<evidence type="ECO:0000313" key="7">
    <source>
        <dbReference type="Proteomes" id="UP000887574"/>
    </source>
</evidence>
<dbReference type="PROSITE" id="PS50089">
    <property type="entry name" value="ZF_RING_2"/>
    <property type="match status" value="1"/>
</dbReference>
<keyword evidence="7" id="KW-1185">Reference proteome</keyword>
<organism evidence="7 8">
    <name type="scientific">Ditylenchus dipsaci</name>
    <dbReference type="NCBI Taxonomy" id="166011"/>
    <lineage>
        <taxon>Eukaryota</taxon>
        <taxon>Metazoa</taxon>
        <taxon>Ecdysozoa</taxon>
        <taxon>Nematoda</taxon>
        <taxon>Chromadorea</taxon>
        <taxon>Rhabditida</taxon>
        <taxon>Tylenchina</taxon>
        <taxon>Tylenchomorpha</taxon>
        <taxon>Sphaerularioidea</taxon>
        <taxon>Anguinidae</taxon>
        <taxon>Anguininae</taxon>
        <taxon>Ditylenchus</taxon>
    </lineage>
</organism>
<evidence type="ECO:0000256" key="2">
    <source>
        <dbReference type="ARBA" id="ARBA00022771"/>
    </source>
</evidence>